<comment type="caution">
    <text evidence="8">The sequence shown here is derived from an EMBL/GenBank/DDBJ whole genome shotgun (WGS) entry which is preliminary data.</text>
</comment>
<dbReference type="Pfam" id="PF07195">
    <property type="entry name" value="FliD_C"/>
    <property type="match status" value="2"/>
</dbReference>
<keyword evidence="5" id="KW-0964">Secreted</keyword>
<dbReference type="GO" id="GO:0009421">
    <property type="term" value="C:bacterial-type flagellum filament cap"/>
    <property type="evidence" value="ECO:0007669"/>
    <property type="project" value="InterPro"/>
</dbReference>
<evidence type="ECO:0000313" key="8">
    <source>
        <dbReference type="EMBL" id="MBB3168435.1"/>
    </source>
</evidence>
<reference evidence="8 9" key="1">
    <citation type="submission" date="2020-08" db="EMBL/GenBank/DDBJ databases">
        <title>Genomic Encyclopedia of Type Strains, Phase III (KMG-III): the genomes of soil and plant-associated and newly described type strains.</title>
        <authorList>
            <person name="Whitman W."/>
        </authorList>
    </citation>
    <scope>NUCLEOTIDE SEQUENCE [LARGE SCALE GENOMIC DNA]</scope>
    <source>
        <strain evidence="8 9">CECT 8571</strain>
    </source>
</reference>
<dbReference type="InterPro" id="IPR040026">
    <property type="entry name" value="FliD"/>
</dbReference>
<dbReference type="InterPro" id="IPR010809">
    <property type="entry name" value="FliD_C"/>
</dbReference>
<dbReference type="Pfam" id="PF02465">
    <property type="entry name" value="FliD_N"/>
    <property type="match status" value="1"/>
</dbReference>
<dbReference type="GO" id="GO:0005576">
    <property type="term" value="C:extracellular region"/>
    <property type="evidence" value="ECO:0007669"/>
    <property type="project" value="UniProtKB-SubCell"/>
</dbReference>
<dbReference type="InterPro" id="IPR003481">
    <property type="entry name" value="FliD_N"/>
</dbReference>
<keyword evidence="3" id="KW-0175">Coiled coil</keyword>
<keyword evidence="8" id="KW-0966">Cell projection</keyword>
<feature type="domain" description="Flagellar hook-associated protein 2 C-terminal" evidence="7">
    <location>
        <begin position="581"/>
        <end position="654"/>
    </location>
</feature>
<keyword evidence="9" id="KW-1185">Reference proteome</keyword>
<evidence type="ECO:0000259" key="7">
    <source>
        <dbReference type="Pfam" id="PF07195"/>
    </source>
</evidence>
<evidence type="ECO:0000256" key="3">
    <source>
        <dbReference type="ARBA" id="ARBA00023054"/>
    </source>
</evidence>
<evidence type="ECO:0000313" key="9">
    <source>
        <dbReference type="Proteomes" id="UP000559987"/>
    </source>
</evidence>
<dbReference type="GO" id="GO:0007155">
    <property type="term" value="P:cell adhesion"/>
    <property type="evidence" value="ECO:0007669"/>
    <property type="project" value="InterPro"/>
</dbReference>
<comment type="subcellular location">
    <subcellularLocation>
        <location evidence="5">Secreted</location>
    </subcellularLocation>
    <subcellularLocation>
        <location evidence="5">Bacterial flagellum</location>
    </subcellularLocation>
</comment>
<dbReference type="GO" id="GO:0009424">
    <property type="term" value="C:bacterial-type flagellum hook"/>
    <property type="evidence" value="ECO:0007669"/>
    <property type="project" value="UniProtKB-UniRule"/>
</dbReference>
<keyword evidence="8" id="KW-0282">Flagellum</keyword>
<dbReference type="Proteomes" id="UP000559987">
    <property type="component" value="Unassembled WGS sequence"/>
</dbReference>
<proteinExistence type="inferred from homology"/>
<protein>
    <recommendedName>
        <fullName evidence="5">Flagellar hook-associated protein 2</fullName>
        <shortName evidence="5">HAP2</shortName>
    </recommendedName>
    <alternativeName>
        <fullName evidence="5">Flagellar cap protein</fullName>
    </alternativeName>
</protein>
<sequence>MIDSNIPNLLGAGSGIDSKKLVEQLVAIDKSAKQGQIDSKREGLETKLSDYGLFKSALSTLQGALGSLKDPDTFSAKSVSFPDSEVVIPTAIEAGAISGTFSLEVTNIARAQSLSSGAFTAVTDAVGKGTLTFSFGDWDSPPTAFTANAEKAAKTITIDDSNNSLEGLRDAINDAGMGVQASIVNDGSGFRLLMKAESGENNQLHIVAAEEGGSPTDNDANDLSRFTFNETALQLTQQQAGQDANLIMNGLAVTRTTNEITDLIEGFSFTIAKDAPGEVVNISILDDKATAEEAIRNFVDIYNEFLEVVKPLTGYNEESSEYGSLSRDALAKSMQSKVRQLITEPVTGVQSGLNALTNLGIRTELNGSMKIDESVFKAAFADNFSQVAQIFAPKTESSADKIKVTGFGNDTIAGSYDVAITTQPTKGSLIGGVALGFPLDTTGKDYSFTFEVNGLSTASLALPDGVTYSTSDELADALKLLVNSDATLAAAGTTIDVEFDTDHFVFTSSSYGSSSLVSVTAAGADAGDLGIAVATGTAGTNVAGTINGEEGFGLGDVLLPAIGSNAYGLKLKILPGASSATIDFSRGVGDGLDQLIADFLGSQGPVKTREKGINESLDKLDDDQTKLDRRSEAYQARLQAQFIAMEAIVDQLNSTRDYLGSVLDNLPFTAKRN</sequence>
<dbReference type="EMBL" id="JACHXZ010000002">
    <property type="protein sequence ID" value="MBB3168435.1"/>
    <property type="molecule type" value="Genomic_DNA"/>
</dbReference>
<comment type="function">
    <text evidence="5">Required for morphogenesis and for the elongation of the flagellar filament by facilitating polymerization of the flagellin monomers at the tip of growing filament. Forms a capping structure, which prevents flagellin subunits (transported through the central channel of the flagellum) from leaking out without polymerization at the distal end.</text>
</comment>
<evidence type="ECO:0000256" key="1">
    <source>
        <dbReference type="ARBA" id="ARBA00009764"/>
    </source>
</evidence>
<dbReference type="AlphaFoldDB" id="A0A839UST6"/>
<accession>A0A839UST6</accession>
<dbReference type="PANTHER" id="PTHR30288:SF0">
    <property type="entry name" value="FLAGELLAR HOOK-ASSOCIATED PROTEIN 2"/>
    <property type="match status" value="1"/>
</dbReference>
<evidence type="ECO:0000259" key="6">
    <source>
        <dbReference type="Pfam" id="PF02465"/>
    </source>
</evidence>
<keyword evidence="8" id="KW-0969">Cilium</keyword>
<evidence type="ECO:0000256" key="2">
    <source>
        <dbReference type="ARBA" id="ARBA00011255"/>
    </source>
</evidence>
<comment type="subunit">
    <text evidence="2 5">Homopentamer.</text>
</comment>
<evidence type="ECO:0000256" key="5">
    <source>
        <dbReference type="RuleBase" id="RU362066"/>
    </source>
</evidence>
<name>A0A839UST6_9GAMM</name>
<organism evidence="8 9">
    <name type="scientific">Simiduia aestuariiviva</name>
    <dbReference type="NCBI Taxonomy" id="1510459"/>
    <lineage>
        <taxon>Bacteria</taxon>
        <taxon>Pseudomonadati</taxon>
        <taxon>Pseudomonadota</taxon>
        <taxon>Gammaproteobacteria</taxon>
        <taxon>Cellvibrionales</taxon>
        <taxon>Cellvibrionaceae</taxon>
        <taxon>Simiduia</taxon>
    </lineage>
</organism>
<feature type="domain" description="Flagellar hook-associated protein 2 N-terminal" evidence="6">
    <location>
        <begin position="14"/>
        <end position="112"/>
    </location>
</feature>
<keyword evidence="4 5" id="KW-0975">Bacterial flagellum</keyword>
<dbReference type="GO" id="GO:0071973">
    <property type="term" value="P:bacterial-type flagellum-dependent cell motility"/>
    <property type="evidence" value="ECO:0007669"/>
    <property type="project" value="TreeGrafter"/>
</dbReference>
<comment type="similarity">
    <text evidence="1 5">Belongs to the FliD family.</text>
</comment>
<feature type="domain" description="Flagellar hook-associated protein 2 C-terminal" evidence="7">
    <location>
        <begin position="241"/>
        <end position="410"/>
    </location>
</feature>
<dbReference type="RefSeq" id="WP_183909915.1">
    <property type="nucleotide sequence ID" value="NZ_JACHXZ010000002.1"/>
</dbReference>
<dbReference type="PANTHER" id="PTHR30288">
    <property type="entry name" value="FLAGELLAR CAP/ASSEMBLY PROTEIN FLID"/>
    <property type="match status" value="1"/>
</dbReference>
<evidence type="ECO:0000256" key="4">
    <source>
        <dbReference type="ARBA" id="ARBA00023143"/>
    </source>
</evidence>
<gene>
    <name evidence="8" type="ORF">FHS30_001619</name>
</gene>